<dbReference type="PANTHER" id="PTHR10434:SF11">
    <property type="entry name" value="1-ACYL-SN-GLYCEROL-3-PHOSPHATE ACYLTRANSFERASE"/>
    <property type="match status" value="1"/>
</dbReference>
<accession>A0ABS1L012</accession>
<evidence type="ECO:0000256" key="4">
    <source>
        <dbReference type="SAM" id="Phobius"/>
    </source>
</evidence>
<dbReference type="RefSeq" id="WP_202015225.1">
    <property type="nucleotide sequence ID" value="NZ_JAERRB010000014.1"/>
</dbReference>
<dbReference type="PANTHER" id="PTHR10434">
    <property type="entry name" value="1-ACYL-SN-GLYCEROL-3-PHOSPHATE ACYLTRANSFERASE"/>
    <property type="match status" value="1"/>
</dbReference>
<evidence type="ECO:0000313" key="7">
    <source>
        <dbReference type="Proteomes" id="UP000613030"/>
    </source>
</evidence>
<dbReference type="Proteomes" id="UP000613030">
    <property type="component" value="Unassembled WGS sequence"/>
</dbReference>
<dbReference type="Pfam" id="PF01553">
    <property type="entry name" value="Acyltransferase"/>
    <property type="match status" value="1"/>
</dbReference>
<protein>
    <submittedName>
        <fullName evidence="6">1-acyl-sn-glycerol-3-phosphate acyltransferase</fullName>
    </submittedName>
</protein>
<keyword evidence="2" id="KW-0808">Transferase</keyword>
<gene>
    <name evidence="6" type="ORF">JI741_27705</name>
</gene>
<evidence type="ECO:0000256" key="3">
    <source>
        <dbReference type="ARBA" id="ARBA00023315"/>
    </source>
</evidence>
<proteinExistence type="predicted"/>
<reference evidence="6 7" key="1">
    <citation type="submission" date="2021-01" db="EMBL/GenBank/DDBJ databases">
        <title>Chryseolinea sp. Jin1 Genome sequencing and assembly.</title>
        <authorList>
            <person name="Kim I."/>
        </authorList>
    </citation>
    <scope>NUCLEOTIDE SEQUENCE [LARGE SCALE GENOMIC DNA]</scope>
    <source>
        <strain evidence="6 7">Jin1</strain>
    </source>
</reference>
<dbReference type="CDD" id="cd07989">
    <property type="entry name" value="LPLAT_AGPAT-like"/>
    <property type="match status" value="1"/>
</dbReference>
<name>A0ABS1L012_9BACT</name>
<keyword evidence="3 6" id="KW-0012">Acyltransferase</keyword>
<evidence type="ECO:0000256" key="1">
    <source>
        <dbReference type="ARBA" id="ARBA00005189"/>
    </source>
</evidence>
<dbReference type="EMBL" id="JAERRB010000014">
    <property type="protein sequence ID" value="MBL0745046.1"/>
    <property type="molecule type" value="Genomic_DNA"/>
</dbReference>
<dbReference type="SMART" id="SM00563">
    <property type="entry name" value="PlsC"/>
    <property type="match status" value="1"/>
</dbReference>
<keyword evidence="7" id="KW-1185">Reference proteome</keyword>
<sequence>MKILRGVYTAYGSLVFAMLFALLLPLFLIPILFPRQHKLVGILNRLWARLLFFFIGVPLRLVYRTPLDPKKQYIFCSNHFSYLDIPAMGLIPHNAIFVGKSGIETVPVFGWMYGKLHITVDRKKMRSRYTSLVRSMDAIDQGKNLVIFPEGGIVTEKGPEMGPFKDGAVRIAVEKQIPIVPVTIPYNWIILPPDQFLLRWHPLHVIFHEPLETTGLTAKDTDALKQKLFSIIDTELKQHQGK</sequence>
<comment type="caution">
    <text evidence="6">The sequence shown here is derived from an EMBL/GenBank/DDBJ whole genome shotgun (WGS) entry which is preliminary data.</text>
</comment>
<evidence type="ECO:0000259" key="5">
    <source>
        <dbReference type="SMART" id="SM00563"/>
    </source>
</evidence>
<evidence type="ECO:0000313" key="6">
    <source>
        <dbReference type="EMBL" id="MBL0745046.1"/>
    </source>
</evidence>
<dbReference type="InterPro" id="IPR002123">
    <property type="entry name" value="Plipid/glycerol_acylTrfase"/>
</dbReference>
<dbReference type="SUPFAM" id="SSF69593">
    <property type="entry name" value="Glycerol-3-phosphate (1)-acyltransferase"/>
    <property type="match status" value="1"/>
</dbReference>
<keyword evidence="4" id="KW-0472">Membrane</keyword>
<dbReference type="GO" id="GO:0016746">
    <property type="term" value="F:acyltransferase activity"/>
    <property type="evidence" value="ECO:0007669"/>
    <property type="project" value="UniProtKB-KW"/>
</dbReference>
<keyword evidence="4" id="KW-0812">Transmembrane</keyword>
<organism evidence="6 7">
    <name type="scientific">Chryseolinea lacunae</name>
    <dbReference type="NCBI Taxonomy" id="2801331"/>
    <lineage>
        <taxon>Bacteria</taxon>
        <taxon>Pseudomonadati</taxon>
        <taxon>Bacteroidota</taxon>
        <taxon>Cytophagia</taxon>
        <taxon>Cytophagales</taxon>
        <taxon>Fulvivirgaceae</taxon>
        <taxon>Chryseolinea</taxon>
    </lineage>
</organism>
<keyword evidence="4" id="KW-1133">Transmembrane helix</keyword>
<evidence type="ECO:0000256" key="2">
    <source>
        <dbReference type="ARBA" id="ARBA00022679"/>
    </source>
</evidence>
<feature type="domain" description="Phospholipid/glycerol acyltransferase" evidence="5">
    <location>
        <begin position="73"/>
        <end position="187"/>
    </location>
</feature>
<feature type="transmembrane region" description="Helical" evidence="4">
    <location>
        <begin position="12"/>
        <end position="34"/>
    </location>
</feature>
<feature type="transmembrane region" description="Helical" evidence="4">
    <location>
        <begin position="46"/>
        <end position="63"/>
    </location>
</feature>
<comment type="pathway">
    <text evidence="1">Lipid metabolism.</text>
</comment>